<sequence>MDKRIGFIVRIKQLFGKVVTIDEVGMESYLFEHSEIDSSIVSSEHLSLLPDPIQFDTFVYVEEGGKERMAGMGYDPIAYRLVYEIWLCDGRTIAYELYDETKS</sequence>
<protein>
    <submittedName>
        <fullName evidence="1">Uncharacterized protein</fullName>
    </submittedName>
</protein>
<accession>A0ABU8EGQ2</accession>
<keyword evidence="2" id="KW-1185">Reference proteome</keyword>
<evidence type="ECO:0000313" key="1">
    <source>
        <dbReference type="EMBL" id="MEI4462093.1"/>
    </source>
</evidence>
<proteinExistence type="predicted"/>
<dbReference type="Proteomes" id="UP001387110">
    <property type="component" value="Unassembled WGS sequence"/>
</dbReference>
<gene>
    <name evidence="1" type="ORF">SZL87_06565</name>
</gene>
<name>A0ABU8EGQ2_9BACL</name>
<comment type="caution">
    <text evidence="1">The sequence shown here is derived from an EMBL/GenBank/DDBJ whole genome shotgun (WGS) entry which is preliminary data.</text>
</comment>
<evidence type="ECO:0000313" key="2">
    <source>
        <dbReference type="Proteomes" id="UP001387110"/>
    </source>
</evidence>
<organism evidence="1 2">
    <name type="scientific">Exiguobacterium indicum</name>
    <dbReference type="NCBI Taxonomy" id="296995"/>
    <lineage>
        <taxon>Bacteria</taxon>
        <taxon>Bacillati</taxon>
        <taxon>Bacillota</taxon>
        <taxon>Bacilli</taxon>
        <taxon>Bacillales</taxon>
        <taxon>Bacillales Family XII. Incertae Sedis</taxon>
        <taxon>Exiguobacterium</taxon>
    </lineage>
</organism>
<dbReference type="RefSeq" id="WP_336449133.1">
    <property type="nucleotide sequence ID" value="NZ_JBAWKY010000001.1"/>
</dbReference>
<reference evidence="1 2" key="1">
    <citation type="submission" date="2023-12" db="EMBL/GenBank/DDBJ databases">
        <authorList>
            <person name="Easwaran N."/>
            <person name="Lazarus H.P.S."/>
        </authorList>
    </citation>
    <scope>NUCLEOTIDE SEQUENCE [LARGE SCALE GENOMIC DNA]</scope>
    <source>
        <strain evidence="1 2">VIT-2023</strain>
    </source>
</reference>
<dbReference type="EMBL" id="JBAWKY010000001">
    <property type="protein sequence ID" value="MEI4462093.1"/>
    <property type="molecule type" value="Genomic_DNA"/>
</dbReference>